<organism evidence="1 2">
    <name type="scientific">Parascaris univalens</name>
    <name type="common">Nematode worm</name>
    <dbReference type="NCBI Taxonomy" id="6257"/>
    <lineage>
        <taxon>Eukaryota</taxon>
        <taxon>Metazoa</taxon>
        <taxon>Ecdysozoa</taxon>
        <taxon>Nematoda</taxon>
        <taxon>Chromadorea</taxon>
        <taxon>Rhabditida</taxon>
        <taxon>Spirurina</taxon>
        <taxon>Ascaridomorpha</taxon>
        <taxon>Ascaridoidea</taxon>
        <taxon>Ascarididae</taxon>
        <taxon>Parascaris</taxon>
    </lineage>
</organism>
<accession>A0A915BTC5</accession>
<name>A0A915BTC5_PARUN</name>
<sequence length="117" mass="13504">MGSQRDSEIVNEPLNESVYFWQRRLVYLGRPQLNLSKTKKKTLSEALMALRTNTLVIESCSADLISYRRSLSAMYIMSSSIRCSFDTVLWRKFSAFAVSKSVLSTSLLLQLKFIKFY</sequence>
<proteinExistence type="predicted"/>
<protein>
    <submittedName>
        <fullName evidence="2">Uncharacterized protein</fullName>
    </submittedName>
</protein>
<dbReference type="AlphaFoldDB" id="A0A915BTC5"/>
<dbReference type="Proteomes" id="UP000887569">
    <property type="component" value="Unplaced"/>
</dbReference>
<evidence type="ECO:0000313" key="2">
    <source>
        <dbReference type="WBParaSite" id="PgR054_g067_t01"/>
    </source>
</evidence>
<keyword evidence="1" id="KW-1185">Reference proteome</keyword>
<reference evidence="2" key="1">
    <citation type="submission" date="2022-11" db="UniProtKB">
        <authorList>
            <consortium name="WormBaseParasite"/>
        </authorList>
    </citation>
    <scope>IDENTIFICATION</scope>
</reference>
<evidence type="ECO:0000313" key="1">
    <source>
        <dbReference type="Proteomes" id="UP000887569"/>
    </source>
</evidence>
<dbReference type="WBParaSite" id="PgR054_g067_t01">
    <property type="protein sequence ID" value="PgR054_g067_t01"/>
    <property type="gene ID" value="PgR054_g067"/>
</dbReference>